<dbReference type="EnsemblMetazoa" id="PPA06071.1">
    <property type="protein sequence ID" value="PPA06071.1"/>
    <property type="gene ID" value="WBGene00095625"/>
</dbReference>
<accession>A0A8R1Y6Z6</accession>
<evidence type="ECO:0000313" key="1">
    <source>
        <dbReference type="EnsemblMetazoa" id="PPA06071.1"/>
    </source>
</evidence>
<dbReference type="InterPro" id="IPR036259">
    <property type="entry name" value="MFS_trans_sf"/>
</dbReference>
<reference evidence="1" key="2">
    <citation type="submission" date="2022-06" db="UniProtKB">
        <authorList>
            <consortium name="EnsemblMetazoa"/>
        </authorList>
    </citation>
    <scope>IDENTIFICATION</scope>
    <source>
        <strain evidence="1">PS312</strain>
    </source>
</reference>
<dbReference type="Proteomes" id="UP000005239">
    <property type="component" value="Unassembled WGS sequence"/>
</dbReference>
<protein>
    <submittedName>
        <fullName evidence="1">Uncharacterized protein</fullName>
    </submittedName>
</protein>
<keyword evidence="2" id="KW-1185">Reference proteome</keyword>
<reference evidence="2" key="1">
    <citation type="journal article" date="2008" name="Nat. Genet.">
        <title>The Pristionchus pacificus genome provides a unique perspective on nematode lifestyle and parasitism.</title>
        <authorList>
            <person name="Dieterich C."/>
            <person name="Clifton S.W."/>
            <person name="Schuster L.N."/>
            <person name="Chinwalla A."/>
            <person name="Delehaunty K."/>
            <person name="Dinkelacker I."/>
            <person name="Fulton L."/>
            <person name="Fulton R."/>
            <person name="Godfrey J."/>
            <person name="Minx P."/>
            <person name="Mitreva M."/>
            <person name="Roeseler W."/>
            <person name="Tian H."/>
            <person name="Witte H."/>
            <person name="Yang S.P."/>
            <person name="Wilson R.K."/>
            <person name="Sommer R.J."/>
        </authorList>
    </citation>
    <scope>NUCLEOTIDE SEQUENCE [LARGE SCALE GENOMIC DNA]</scope>
    <source>
        <strain evidence="2">PS312</strain>
    </source>
</reference>
<organism evidence="1 2">
    <name type="scientific">Pristionchus pacificus</name>
    <name type="common">Parasitic nematode worm</name>
    <dbReference type="NCBI Taxonomy" id="54126"/>
    <lineage>
        <taxon>Eukaryota</taxon>
        <taxon>Metazoa</taxon>
        <taxon>Ecdysozoa</taxon>
        <taxon>Nematoda</taxon>
        <taxon>Chromadorea</taxon>
        <taxon>Rhabditida</taxon>
        <taxon>Rhabditina</taxon>
        <taxon>Diplogasteromorpha</taxon>
        <taxon>Diplogasteroidea</taxon>
        <taxon>Neodiplogasteridae</taxon>
        <taxon>Pristionchus</taxon>
    </lineage>
</organism>
<sequence>MHTCQLSGISGDEIYFFSILLSIFISQISVPPSSQSPPDTPREPVTARRSTTPYTRRSDWGEWFNRPRTMGMDLEVLAIVYTIMSIALSTAFLIARLKTFSELFSIDIALLFILLVTGLLAMIGIDRRMKTLILPFLISAALFTLFFVAFWFTQVISTFKNPVSDMFALLFILYIIGHGFRVIIAVRTQIVNEKKQDQYVKF</sequence>
<proteinExistence type="predicted"/>
<gene>
    <name evidence="1" type="primary">WBGene00095625</name>
</gene>
<evidence type="ECO:0000313" key="2">
    <source>
        <dbReference type="Proteomes" id="UP000005239"/>
    </source>
</evidence>
<accession>A0A2A6C3Y1</accession>
<dbReference type="Gene3D" id="1.20.1250.20">
    <property type="entry name" value="MFS general substrate transporter like domains"/>
    <property type="match status" value="1"/>
</dbReference>
<dbReference type="AlphaFoldDB" id="A0A2A6C3Y1"/>
<name>A0A2A6C3Y1_PRIPA</name>